<evidence type="ECO:0000256" key="2">
    <source>
        <dbReference type="SAM" id="SignalP"/>
    </source>
</evidence>
<evidence type="ECO:0000259" key="3">
    <source>
        <dbReference type="SMART" id="SM00278"/>
    </source>
</evidence>
<dbReference type="OrthoDB" id="196826at2"/>
<feature type="domain" description="Helix-hairpin-helix DNA-binding motif class 1" evidence="3">
    <location>
        <begin position="64"/>
        <end position="83"/>
    </location>
</feature>
<feature type="compositionally biased region" description="Basic and acidic residues" evidence="1">
    <location>
        <begin position="124"/>
        <end position="145"/>
    </location>
</feature>
<dbReference type="GO" id="GO:0006281">
    <property type="term" value="P:DNA repair"/>
    <property type="evidence" value="ECO:0007669"/>
    <property type="project" value="InterPro"/>
</dbReference>
<keyword evidence="5" id="KW-1185">Reference proteome</keyword>
<dbReference type="InterPro" id="IPR003583">
    <property type="entry name" value="Hlx-hairpin-Hlx_DNA-bd_motif"/>
</dbReference>
<dbReference type="EMBL" id="FUYE01000007">
    <property type="protein sequence ID" value="SKA97110.1"/>
    <property type="molecule type" value="Genomic_DNA"/>
</dbReference>
<keyword evidence="2" id="KW-0732">Signal</keyword>
<name>A0A1T4Y5W6_9BACT</name>
<feature type="chain" id="PRO_5013205095" evidence="2">
    <location>
        <begin position="21"/>
        <end position="145"/>
    </location>
</feature>
<organism evidence="4 5">
    <name type="scientific">Prosthecobacter debontii</name>
    <dbReference type="NCBI Taxonomy" id="48467"/>
    <lineage>
        <taxon>Bacteria</taxon>
        <taxon>Pseudomonadati</taxon>
        <taxon>Verrucomicrobiota</taxon>
        <taxon>Verrucomicrobiia</taxon>
        <taxon>Verrucomicrobiales</taxon>
        <taxon>Verrucomicrobiaceae</taxon>
        <taxon>Prosthecobacter</taxon>
    </lineage>
</organism>
<feature type="region of interest" description="Disordered" evidence="1">
    <location>
        <begin position="113"/>
        <end position="145"/>
    </location>
</feature>
<dbReference type="RefSeq" id="WP_078813741.1">
    <property type="nucleotide sequence ID" value="NZ_FUYE01000007.1"/>
</dbReference>
<dbReference type="STRING" id="48467.SAMN02745166_02548"/>
<evidence type="ECO:0000256" key="1">
    <source>
        <dbReference type="SAM" id="MobiDB-lite"/>
    </source>
</evidence>
<reference evidence="5" key="1">
    <citation type="submission" date="2017-02" db="EMBL/GenBank/DDBJ databases">
        <authorList>
            <person name="Varghese N."/>
            <person name="Submissions S."/>
        </authorList>
    </citation>
    <scope>NUCLEOTIDE SEQUENCE [LARGE SCALE GENOMIC DNA]</scope>
    <source>
        <strain evidence="5">ATCC 700200</strain>
    </source>
</reference>
<feature type="domain" description="Helix-hairpin-helix DNA-binding motif class 1" evidence="3">
    <location>
        <begin position="90"/>
        <end position="109"/>
    </location>
</feature>
<gene>
    <name evidence="4" type="ORF">SAMN02745166_02548</name>
</gene>
<proteinExistence type="predicted"/>
<feature type="signal peptide" evidence="2">
    <location>
        <begin position="1"/>
        <end position="20"/>
    </location>
</feature>
<dbReference type="Proteomes" id="UP000190774">
    <property type="component" value="Unassembled WGS sequence"/>
</dbReference>
<dbReference type="SUPFAM" id="SSF47781">
    <property type="entry name" value="RuvA domain 2-like"/>
    <property type="match status" value="1"/>
</dbReference>
<dbReference type="GO" id="GO:0003677">
    <property type="term" value="F:DNA binding"/>
    <property type="evidence" value="ECO:0007669"/>
    <property type="project" value="InterPro"/>
</dbReference>
<accession>A0A1T4Y5W6</accession>
<dbReference type="SMART" id="SM00278">
    <property type="entry name" value="HhH1"/>
    <property type="match status" value="2"/>
</dbReference>
<dbReference type="AlphaFoldDB" id="A0A1T4Y5W6"/>
<dbReference type="Gene3D" id="1.10.150.320">
    <property type="entry name" value="Photosystem II 12 kDa extrinsic protein"/>
    <property type="match status" value="1"/>
</dbReference>
<evidence type="ECO:0000313" key="4">
    <source>
        <dbReference type="EMBL" id="SKA97110.1"/>
    </source>
</evidence>
<evidence type="ECO:0000313" key="5">
    <source>
        <dbReference type="Proteomes" id="UP000190774"/>
    </source>
</evidence>
<dbReference type="InterPro" id="IPR010994">
    <property type="entry name" value="RuvA_2-like"/>
</dbReference>
<protein>
    <submittedName>
        <fullName evidence="4">DNA uptake protein ComE</fullName>
    </submittedName>
</protein>
<sequence length="145" mass="15311">MKYILTVLLLIGFTLPSAEAEAAAKKKAAAKVEAPSTEVEAAAKTLTPTQKTKLMEILNKGDDAALQSLPGIGETRAKAVVKGRPFAEPLDLLKVEGIGDATFARIVSHAKADFPEKAKKKASPKAEGEDSKKKAPTAEKKTAKE</sequence>
<dbReference type="Pfam" id="PF12836">
    <property type="entry name" value="HHH_3"/>
    <property type="match status" value="1"/>
</dbReference>